<dbReference type="PANTHER" id="PTHR36834">
    <property type="entry name" value="MEMBRANE PROTEIN-RELATED"/>
    <property type="match status" value="1"/>
</dbReference>
<dbReference type="RefSeq" id="WP_285487800.1">
    <property type="nucleotide sequence ID" value="NZ_BSTI01000008.1"/>
</dbReference>
<evidence type="ECO:0000256" key="2">
    <source>
        <dbReference type="SAM" id="Phobius"/>
    </source>
</evidence>
<evidence type="ECO:0000259" key="3">
    <source>
        <dbReference type="Pfam" id="PF04892"/>
    </source>
</evidence>
<protein>
    <recommendedName>
        <fullName evidence="3">VanZ-like domain-containing protein</fullName>
    </recommendedName>
</protein>
<accession>A0A9W6R0N8</accession>
<keyword evidence="2" id="KW-0472">Membrane</keyword>
<dbReference type="AlphaFoldDB" id="A0A9W6R0N8"/>
<feature type="region of interest" description="Disordered" evidence="1">
    <location>
        <begin position="201"/>
        <end position="239"/>
    </location>
</feature>
<gene>
    <name evidence="4" type="ORF">Atai01_40480</name>
</gene>
<dbReference type="PROSITE" id="PS51257">
    <property type="entry name" value="PROKAR_LIPOPROTEIN"/>
    <property type="match status" value="1"/>
</dbReference>
<dbReference type="Proteomes" id="UP001165136">
    <property type="component" value="Unassembled WGS sequence"/>
</dbReference>
<proteinExistence type="predicted"/>
<feature type="domain" description="VanZ-like" evidence="3">
    <location>
        <begin position="16"/>
        <end position="153"/>
    </location>
</feature>
<evidence type="ECO:0000313" key="5">
    <source>
        <dbReference type="Proteomes" id="UP001165136"/>
    </source>
</evidence>
<feature type="transmembrane region" description="Helical" evidence="2">
    <location>
        <begin position="136"/>
        <end position="157"/>
    </location>
</feature>
<name>A0A9W6R0N8_9PSEU</name>
<dbReference type="InterPro" id="IPR053150">
    <property type="entry name" value="Teicoplanin_resist-assoc"/>
</dbReference>
<dbReference type="PANTHER" id="PTHR36834:SF1">
    <property type="entry name" value="INTEGRAL MEMBRANE PROTEIN"/>
    <property type="match status" value="1"/>
</dbReference>
<keyword evidence="2" id="KW-0812">Transmembrane</keyword>
<dbReference type="InterPro" id="IPR006976">
    <property type="entry name" value="VanZ-like"/>
</dbReference>
<keyword evidence="2" id="KW-1133">Transmembrane helix</keyword>
<organism evidence="4 5">
    <name type="scientific">Amycolatopsis taiwanensis</name>
    <dbReference type="NCBI Taxonomy" id="342230"/>
    <lineage>
        <taxon>Bacteria</taxon>
        <taxon>Bacillati</taxon>
        <taxon>Actinomycetota</taxon>
        <taxon>Actinomycetes</taxon>
        <taxon>Pseudonocardiales</taxon>
        <taxon>Pseudonocardiaceae</taxon>
        <taxon>Amycolatopsis</taxon>
    </lineage>
</organism>
<comment type="caution">
    <text evidence="4">The sequence shown here is derived from an EMBL/GenBank/DDBJ whole genome shotgun (WGS) entry which is preliminary data.</text>
</comment>
<evidence type="ECO:0000313" key="4">
    <source>
        <dbReference type="EMBL" id="GLY67429.1"/>
    </source>
</evidence>
<feature type="transmembrane region" description="Helical" evidence="2">
    <location>
        <begin position="68"/>
        <end position="90"/>
    </location>
</feature>
<feature type="transmembrane region" description="Helical" evidence="2">
    <location>
        <begin position="97"/>
        <end position="116"/>
    </location>
</feature>
<dbReference type="Pfam" id="PF04892">
    <property type="entry name" value="VanZ"/>
    <property type="match status" value="1"/>
</dbReference>
<dbReference type="EMBL" id="BSTI01000008">
    <property type="protein sequence ID" value="GLY67429.1"/>
    <property type="molecule type" value="Genomic_DNA"/>
</dbReference>
<keyword evidence="5" id="KW-1185">Reference proteome</keyword>
<sequence>MTNAQLRRLVAAISVLVYACFVASAVFFPLPGPYTTPPSQGLQLVPFQWVDDVCRELRYTGFSLTDVFTAPAFEGTALNVLLFVPLGIFARMLFKRGFVGTMLIGFACSLFIETTQLTANWGTARFQYRIFDVDDLINNTAGATLGWIAAALFLALVGATRRADTPSYPDRFNHPDRFNYPNRFSRPAGFSHPDRLSYTAASAAKARPVHQGAPAEPPYARPPVAWLAGPPRQPSQRRP</sequence>
<feature type="transmembrane region" description="Helical" evidence="2">
    <location>
        <begin position="9"/>
        <end position="30"/>
    </location>
</feature>
<evidence type="ECO:0000256" key="1">
    <source>
        <dbReference type="SAM" id="MobiDB-lite"/>
    </source>
</evidence>
<reference evidence="4" key="1">
    <citation type="submission" date="2023-03" db="EMBL/GenBank/DDBJ databases">
        <title>Amycolatopsis taiwanensis NBRC 103393.</title>
        <authorList>
            <person name="Ichikawa N."/>
            <person name="Sato H."/>
            <person name="Tonouchi N."/>
        </authorList>
    </citation>
    <scope>NUCLEOTIDE SEQUENCE</scope>
    <source>
        <strain evidence="4">NBRC 103393</strain>
    </source>
</reference>